<dbReference type="PANTHER" id="PTHR24366:SF96">
    <property type="entry name" value="LEUCINE RICH REPEAT CONTAINING 53"/>
    <property type="match status" value="1"/>
</dbReference>
<feature type="transmembrane region" description="Helical" evidence="4">
    <location>
        <begin position="405"/>
        <end position="423"/>
    </location>
</feature>
<keyword evidence="1" id="KW-0433">Leucine-rich repeat</keyword>
<keyword evidence="5" id="KW-0732">Signal</keyword>
<evidence type="ECO:0000256" key="5">
    <source>
        <dbReference type="SAM" id="SignalP"/>
    </source>
</evidence>
<proteinExistence type="predicted"/>
<dbReference type="RefSeq" id="XP_017771400.1">
    <property type="nucleotide sequence ID" value="XM_017915911.1"/>
</dbReference>
<accession>A0ABM1MA00</accession>
<dbReference type="SMART" id="SM00369">
    <property type="entry name" value="LRR_TYP"/>
    <property type="match status" value="3"/>
</dbReference>
<evidence type="ECO:0000313" key="7">
    <source>
        <dbReference type="RefSeq" id="XP_017771400.1"/>
    </source>
</evidence>
<evidence type="ECO:0000313" key="6">
    <source>
        <dbReference type="Proteomes" id="UP000695000"/>
    </source>
</evidence>
<feature type="region of interest" description="Disordered" evidence="3">
    <location>
        <begin position="484"/>
        <end position="506"/>
    </location>
</feature>
<evidence type="ECO:0000256" key="4">
    <source>
        <dbReference type="SAM" id="Phobius"/>
    </source>
</evidence>
<dbReference type="InterPro" id="IPR001611">
    <property type="entry name" value="Leu-rich_rpt"/>
</dbReference>
<feature type="chain" id="PRO_5045706473" evidence="5">
    <location>
        <begin position="19"/>
        <end position="506"/>
    </location>
</feature>
<protein>
    <submittedName>
        <fullName evidence="7">Uncharacterized protein LOC108558876</fullName>
    </submittedName>
</protein>
<keyword evidence="2" id="KW-0677">Repeat</keyword>
<evidence type="ECO:0000256" key="1">
    <source>
        <dbReference type="ARBA" id="ARBA00022614"/>
    </source>
</evidence>
<dbReference type="GeneID" id="108558876"/>
<feature type="signal peptide" evidence="5">
    <location>
        <begin position="1"/>
        <end position="18"/>
    </location>
</feature>
<dbReference type="InterPro" id="IPR003591">
    <property type="entry name" value="Leu-rich_rpt_typical-subtyp"/>
</dbReference>
<sequence length="506" mass="55771">MNYLAITLLIGAASHGLGLDIDENSIKIDLSNSKLTEIQDFKDYAFLEEIDLSNNDVTEIQSTVFKDNLQLKRIDLSGNKKLEFPKLGSFLESVAQELNLSNCDLRKIPGNAFDDLLNLQQLDLSENPIDFEDSDAFGTMGHFPQTVIVSKITEAGLKNVCRVPKMTIVILDESKNITCSQYVQRDVLENVDESNNLMDDGVIEDNHLDIMMSDAGNDESLEGSGDAQDVDSTPIIANDDVEKYMEDVEEDVKDEDTSIPVQLAQGEELEVDSKEVNKDDETRMDEVLQVTEDAIRETTLDNANESMGGDLEEEEEDSADTAIDPIIPTAFGTRGNFGSETEVVEENEKSKEVDVSDGGAVKVQEGDLQSSNTHAEIVTAVRATNSRNEDIKTDASTTPSSSSNIAVTLVIAVIVVGSVAVSYKCWQKHKKPRYDAVNGATTKEDPNEGKELKEIKVEAEKKPLMPDVQPDEVEELCDCTAKEVINEPEKHTIPPMDDDDDEQPKK</sequence>
<keyword evidence="4" id="KW-0472">Membrane</keyword>
<gene>
    <name evidence="7" type="primary">LOC108558876</name>
</gene>
<dbReference type="Proteomes" id="UP000695000">
    <property type="component" value="Unplaced"/>
</dbReference>
<evidence type="ECO:0000256" key="2">
    <source>
        <dbReference type="ARBA" id="ARBA00022737"/>
    </source>
</evidence>
<name>A0ABM1MA00_NICVS</name>
<dbReference type="SUPFAM" id="SSF52058">
    <property type="entry name" value="L domain-like"/>
    <property type="match status" value="1"/>
</dbReference>
<keyword evidence="4" id="KW-1133">Transmembrane helix</keyword>
<dbReference type="Pfam" id="PF00560">
    <property type="entry name" value="LRR_1"/>
    <property type="match status" value="1"/>
</dbReference>
<dbReference type="Gene3D" id="3.80.10.10">
    <property type="entry name" value="Ribonuclease Inhibitor"/>
    <property type="match status" value="1"/>
</dbReference>
<dbReference type="InterPro" id="IPR032675">
    <property type="entry name" value="LRR_dom_sf"/>
</dbReference>
<dbReference type="PANTHER" id="PTHR24366">
    <property type="entry name" value="IG(IMMUNOGLOBULIN) AND LRR(LEUCINE RICH REPEAT) DOMAINS"/>
    <property type="match status" value="1"/>
</dbReference>
<organism evidence="6 7">
    <name type="scientific">Nicrophorus vespilloides</name>
    <name type="common">Boreal carrion beetle</name>
    <dbReference type="NCBI Taxonomy" id="110193"/>
    <lineage>
        <taxon>Eukaryota</taxon>
        <taxon>Metazoa</taxon>
        <taxon>Ecdysozoa</taxon>
        <taxon>Arthropoda</taxon>
        <taxon>Hexapoda</taxon>
        <taxon>Insecta</taxon>
        <taxon>Pterygota</taxon>
        <taxon>Neoptera</taxon>
        <taxon>Endopterygota</taxon>
        <taxon>Coleoptera</taxon>
        <taxon>Polyphaga</taxon>
        <taxon>Staphyliniformia</taxon>
        <taxon>Silphidae</taxon>
        <taxon>Nicrophorinae</taxon>
        <taxon>Nicrophorus</taxon>
    </lineage>
</organism>
<feature type="compositionally biased region" description="Acidic residues" evidence="3">
    <location>
        <begin position="496"/>
        <end position="506"/>
    </location>
</feature>
<reference evidence="7" key="1">
    <citation type="submission" date="2025-08" db="UniProtKB">
        <authorList>
            <consortium name="RefSeq"/>
        </authorList>
    </citation>
    <scope>IDENTIFICATION</scope>
    <source>
        <tissue evidence="7">Whole Larva</tissue>
    </source>
</reference>
<keyword evidence="6" id="KW-1185">Reference proteome</keyword>
<evidence type="ECO:0000256" key="3">
    <source>
        <dbReference type="SAM" id="MobiDB-lite"/>
    </source>
</evidence>
<keyword evidence="4" id="KW-0812">Transmembrane</keyword>